<evidence type="ECO:0000256" key="5">
    <source>
        <dbReference type="ARBA" id="ARBA00022729"/>
    </source>
</evidence>
<comment type="subcellular location">
    <subcellularLocation>
        <location evidence="2">Cell membrane</location>
        <topology evidence="2">Lipid-anchor</topology>
        <topology evidence="2">GPI-anchor</topology>
    </subcellularLocation>
</comment>
<organism evidence="11 12">
    <name type="scientific">Trypanosoma congolense (strain IL3000)</name>
    <dbReference type="NCBI Taxonomy" id="1068625"/>
    <lineage>
        <taxon>Eukaryota</taxon>
        <taxon>Discoba</taxon>
        <taxon>Euglenozoa</taxon>
        <taxon>Kinetoplastea</taxon>
        <taxon>Metakinetoplastina</taxon>
        <taxon>Trypanosomatida</taxon>
        <taxon>Trypanosomatidae</taxon>
        <taxon>Trypanosoma</taxon>
        <taxon>Nannomonas</taxon>
    </lineage>
</organism>
<dbReference type="InterPro" id="IPR025932">
    <property type="entry name" value="Trypano_VSG_B_N_dom"/>
</dbReference>
<keyword evidence="8" id="KW-0449">Lipoprotein</keyword>
<keyword evidence="4" id="KW-0336">GPI-anchor</keyword>
<name>F9WEY8_TRYCI</name>
<evidence type="ECO:0000256" key="7">
    <source>
        <dbReference type="ARBA" id="ARBA00023180"/>
    </source>
</evidence>
<comment type="caution">
    <text evidence="11">The sequence shown here is derived from an EMBL/GenBank/DDBJ whole genome shotgun (WGS) entry which is preliminary data.</text>
</comment>
<protein>
    <submittedName>
        <fullName evidence="11">Variant surface glycoprotein</fullName>
    </submittedName>
</protein>
<feature type="domain" description="Trypanosome variant surface glycoprotein B-type N-terminal" evidence="10">
    <location>
        <begin position="97"/>
        <end position="351"/>
    </location>
</feature>
<dbReference type="GO" id="GO:0005886">
    <property type="term" value="C:plasma membrane"/>
    <property type="evidence" value="ECO:0007669"/>
    <property type="project" value="UniProtKB-SubCell"/>
</dbReference>
<evidence type="ECO:0000313" key="12">
    <source>
        <dbReference type="Proteomes" id="UP000000702"/>
    </source>
</evidence>
<gene>
    <name evidence="11" type="ORF">TCIL3000_0_08510</name>
</gene>
<dbReference type="AlphaFoldDB" id="F9WEY8"/>
<evidence type="ECO:0000256" key="6">
    <source>
        <dbReference type="ARBA" id="ARBA00023136"/>
    </source>
</evidence>
<keyword evidence="5" id="KW-0732">Signal</keyword>
<keyword evidence="12" id="KW-1185">Reference proteome</keyword>
<evidence type="ECO:0000256" key="1">
    <source>
        <dbReference type="ARBA" id="ARBA00002523"/>
    </source>
</evidence>
<dbReference type="GO" id="GO:0098552">
    <property type="term" value="C:side of membrane"/>
    <property type="evidence" value="ECO:0007669"/>
    <property type="project" value="UniProtKB-KW"/>
</dbReference>
<feature type="region of interest" description="Disordered" evidence="9">
    <location>
        <begin position="372"/>
        <end position="403"/>
    </location>
</feature>
<comment type="function">
    <text evidence="1">VSG forms a coat on the surface of the parasite. The trypanosome evades the immune response of the host by expressing a series of antigenically distinct VSGs from an estimated 1000 VSG genes.</text>
</comment>
<evidence type="ECO:0000259" key="10">
    <source>
        <dbReference type="Pfam" id="PF13206"/>
    </source>
</evidence>
<reference evidence="12" key="1">
    <citation type="submission" date="2011-07" db="EMBL/GenBank/DDBJ databases">
        <title>Divergent evolution of antigenic variation in African trypanosomes.</title>
        <authorList>
            <person name="Jackson A.P."/>
            <person name="Berry A."/>
            <person name="Allison H.C."/>
            <person name="Burton P."/>
            <person name="Anderson J."/>
            <person name="Aslett M."/>
            <person name="Brown R."/>
            <person name="Corton N."/>
            <person name="Harris D."/>
            <person name="Hauser H."/>
            <person name="Gamble J."/>
            <person name="Gilderthorp R."/>
            <person name="McQuillan J."/>
            <person name="Quail M.A."/>
            <person name="Sanders M."/>
            <person name="Van Tonder A."/>
            <person name="Ginger M.L."/>
            <person name="Donelson J.E."/>
            <person name="Field M.C."/>
            <person name="Barry J.D."/>
            <person name="Berriman M."/>
            <person name="Hertz-Fowler C."/>
        </authorList>
    </citation>
    <scope>NUCLEOTIDE SEQUENCE [LARGE SCALE GENOMIC DNA]</scope>
    <source>
        <strain evidence="12">IL3000</strain>
    </source>
</reference>
<keyword evidence="6" id="KW-0472">Membrane</keyword>
<dbReference type="VEuPathDB" id="TriTrypDB:TcIL3000_0_08510"/>
<keyword evidence="7" id="KW-0325">Glycoprotein</keyword>
<dbReference type="Pfam" id="PF13206">
    <property type="entry name" value="VSG_B"/>
    <property type="match status" value="1"/>
</dbReference>
<evidence type="ECO:0000256" key="3">
    <source>
        <dbReference type="ARBA" id="ARBA00022475"/>
    </source>
</evidence>
<keyword evidence="3" id="KW-1003">Cell membrane</keyword>
<accession>F9WEY8</accession>
<dbReference type="Proteomes" id="UP000000702">
    <property type="component" value="Unassembled WGS sequence"/>
</dbReference>
<proteinExistence type="predicted"/>
<dbReference type="EMBL" id="CAEQ01002077">
    <property type="protein sequence ID" value="CCD15854.1"/>
    <property type="molecule type" value="Genomic_DNA"/>
</dbReference>
<evidence type="ECO:0000313" key="11">
    <source>
        <dbReference type="EMBL" id="CCD15854.1"/>
    </source>
</evidence>
<evidence type="ECO:0000256" key="2">
    <source>
        <dbReference type="ARBA" id="ARBA00004609"/>
    </source>
</evidence>
<evidence type="ECO:0000256" key="9">
    <source>
        <dbReference type="SAM" id="MobiDB-lite"/>
    </source>
</evidence>
<reference evidence="11 12" key="2">
    <citation type="journal article" date="2012" name="Proc. Natl. Acad. Sci. U.S.A.">
        <title>Antigenic diversity is generated by distinct evolutionary mechanisms in African trypanosome species.</title>
        <authorList>
            <person name="Jackson A.P."/>
            <person name="Berry A."/>
            <person name="Aslett M."/>
            <person name="Allison H.C."/>
            <person name="Burton P."/>
            <person name="Vavrova-Anderson J."/>
            <person name="Brown R."/>
            <person name="Browne H."/>
            <person name="Corton N."/>
            <person name="Hauser H."/>
            <person name="Gamble J."/>
            <person name="Gilderthorp R."/>
            <person name="Marcello L."/>
            <person name="McQuillan J."/>
            <person name="Otto T.D."/>
            <person name="Quail M.A."/>
            <person name="Sanders M.J."/>
            <person name="van Tonder A."/>
            <person name="Ginger M.L."/>
            <person name="Field M.C."/>
            <person name="Barry J.D."/>
            <person name="Hertz-Fowler C."/>
            <person name="Berriman M."/>
        </authorList>
    </citation>
    <scope>NUCLEOTIDE SEQUENCE [LARGE SCALE GENOMIC DNA]</scope>
    <source>
        <strain evidence="11 12">IL3000</strain>
    </source>
</reference>
<evidence type="ECO:0000256" key="8">
    <source>
        <dbReference type="ARBA" id="ARBA00023288"/>
    </source>
</evidence>
<feature type="compositionally biased region" description="Basic and acidic residues" evidence="9">
    <location>
        <begin position="372"/>
        <end position="381"/>
    </location>
</feature>
<evidence type="ECO:0000256" key="4">
    <source>
        <dbReference type="ARBA" id="ARBA00022622"/>
    </source>
</evidence>
<sequence>MTLVLFLLFCQGLERKMMKLFMVMMLVMGGWVRHWRVMANAAVSVNEGDNKEPFELLCKIYNVAQLLPIKPVDTKEFQKIVDDINALSAAANGKERVNTQTEETKSAQTQLTGITHEAHRLLGEIKKVNPEGQAEMARNTFNQVIFGKNGKEDLSHKALEVVPSRMAACGSKPLEKKGQSAGKNLIVDFFCLCAKHDVEDGVDKVCGVSVGNGRDSRWEGGTLDSANTMWDEVKNGCEKFSKHGVTSTQDGYSLYNDFLEKVKVGGNVKVKDSSTTPRHGMLGTAVSETGKNDLNCNGKKEVSSGGRFTSSAAGVCIFYGNHHQEDNIAWLKKFKEGLQLIDKLNTETAAWQHQLTTLLNRARELYEKVKADSQLEEEKTQEPTQAQDPNPDENENADSSTRSMRHSLLAWALLLQ</sequence>